<protein>
    <submittedName>
        <fullName evidence="1">Uncharacterized protein</fullName>
    </submittedName>
</protein>
<evidence type="ECO:0000313" key="2">
    <source>
        <dbReference type="Proteomes" id="UP000322530"/>
    </source>
</evidence>
<organism evidence="1 2">
    <name type="scientific">Dictyobacter arantiisoli</name>
    <dbReference type="NCBI Taxonomy" id="2014874"/>
    <lineage>
        <taxon>Bacteria</taxon>
        <taxon>Bacillati</taxon>
        <taxon>Chloroflexota</taxon>
        <taxon>Ktedonobacteria</taxon>
        <taxon>Ktedonobacterales</taxon>
        <taxon>Dictyobacteraceae</taxon>
        <taxon>Dictyobacter</taxon>
    </lineage>
</organism>
<name>A0A5A5TKY8_9CHLR</name>
<dbReference type="Proteomes" id="UP000322530">
    <property type="component" value="Unassembled WGS sequence"/>
</dbReference>
<dbReference type="EMBL" id="BIXY01000136">
    <property type="protein sequence ID" value="GCF11713.1"/>
    <property type="molecule type" value="Genomic_DNA"/>
</dbReference>
<reference evidence="1 2" key="1">
    <citation type="submission" date="2019-01" db="EMBL/GenBank/DDBJ databases">
        <title>Draft genome sequence of Dictyobacter sp. Uno17.</title>
        <authorList>
            <person name="Wang C.M."/>
            <person name="Zheng Y."/>
            <person name="Sakai Y."/>
            <person name="Abe K."/>
            <person name="Yokota A."/>
            <person name="Yabe S."/>
        </authorList>
    </citation>
    <scope>NUCLEOTIDE SEQUENCE [LARGE SCALE GENOMIC DNA]</scope>
    <source>
        <strain evidence="1 2">Uno17</strain>
    </source>
</reference>
<keyword evidence="2" id="KW-1185">Reference proteome</keyword>
<comment type="caution">
    <text evidence="1">The sequence shown here is derived from an EMBL/GenBank/DDBJ whole genome shotgun (WGS) entry which is preliminary data.</text>
</comment>
<dbReference type="Pfam" id="PF09620">
    <property type="entry name" value="Cas_csx3"/>
    <property type="match status" value="1"/>
</dbReference>
<accession>A0A5A5TKY8</accession>
<dbReference type="InterPro" id="IPR013409">
    <property type="entry name" value="CRISPR-assoc_prot_Crn3/Csx3"/>
</dbReference>
<gene>
    <name evidence="1" type="ORF">KDI_52770</name>
</gene>
<dbReference type="AlphaFoldDB" id="A0A5A5TKY8"/>
<proteinExistence type="predicted"/>
<evidence type="ECO:0000313" key="1">
    <source>
        <dbReference type="EMBL" id="GCF11713.1"/>
    </source>
</evidence>
<sequence length="388" mass="44099">MINPLPAILVGGPPHAGKTVFLHSLSQALYKRGISHYTIRACPDGEGNWSQESDIETASLIRRNHKGKWPEHFITRVSQNLSRRYLPFLVDMGGKPTEAEQLLFQQCTHAILLLKAEDPASTQAWQYFVEGKELLAKLYSQQYGASELRSLTPIIEGTICNIERGQEIHNEVMDALVEHIARLFEPFGQEEHKPIAYEQAPYEIFNLHTIVPSGEQWYPNMLPQLLTQLSAQSFYFIYGRAPNWVCAAIAGHLEQPFYQFDPRRRWVQPIPLSFSTRQHPEVCTSTKSNADATLLEVDMPSKQIEYIQPEPIPVPTVSTAKGIIISGAIPQWFITALVQLYKSAHIPWIAAYEPRLEKAVVVYSRIDKYHLGDLVAIPKDWNLFKVKS</sequence>
<dbReference type="OrthoDB" id="147271at2"/>
<dbReference type="RefSeq" id="WP_149404525.1">
    <property type="nucleotide sequence ID" value="NZ_BIXY01000136.1"/>
</dbReference>